<feature type="chain" id="PRO_5043889226" description="Secreted protein" evidence="1">
    <location>
        <begin position="23"/>
        <end position="61"/>
    </location>
</feature>
<proteinExistence type="predicted"/>
<keyword evidence="3" id="KW-1185">Reference proteome</keyword>
<accession>A0AAW0ISJ8</accession>
<name>A0AAW0ISJ8_MYOGA</name>
<dbReference type="EMBL" id="JBBHLL010000095">
    <property type="protein sequence ID" value="KAK7817419.1"/>
    <property type="molecule type" value="Genomic_DNA"/>
</dbReference>
<gene>
    <name evidence="2" type="ORF">U0070_024893</name>
</gene>
<organism evidence="2 3">
    <name type="scientific">Myodes glareolus</name>
    <name type="common">Bank vole</name>
    <name type="synonym">Clethrionomys glareolus</name>
    <dbReference type="NCBI Taxonomy" id="447135"/>
    <lineage>
        <taxon>Eukaryota</taxon>
        <taxon>Metazoa</taxon>
        <taxon>Chordata</taxon>
        <taxon>Craniata</taxon>
        <taxon>Vertebrata</taxon>
        <taxon>Euteleostomi</taxon>
        <taxon>Mammalia</taxon>
        <taxon>Eutheria</taxon>
        <taxon>Euarchontoglires</taxon>
        <taxon>Glires</taxon>
        <taxon>Rodentia</taxon>
        <taxon>Myomorpha</taxon>
        <taxon>Muroidea</taxon>
        <taxon>Cricetidae</taxon>
        <taxon>Arvicolinae</taxon>
        <taxon>Myodes</taxon>
    </lineage>
</organism>
<reference evidence="2 3" key="1">
    <citation type="journal article" date="2023" name="bioRxiv">
        <title>Conserved and derived expression patterns and positive selection on dental genes reveal complex evolutionary context of ever-growing rodent molars.</title>
        <authorList>
            <person name="Calamari Z.T."/>
            <person name="Song A."/>
            <person name="Cohen E."/>
            <person name="Akter M."/>
            <person name="Roy R.D."/>
            <person name="Hallikas O."/>
            <person name="Christensen M.M."/>
            <person name="Li P."/>
            <person name="Marangoni P."/>
            <person name="Jernvall J."/>
            <person name="Klein O.D."/>
        </authorList>
    </citation>
    <scope>NUCLEOTIDE SEQUENCE [LARGE SCALE GENOMIC DNA]</scope>
    <source>
        <strain evidence="2">V071</strain>
    </source>
</reference>
<comment type="caution">
    <text evidence="2">The sequence shown here is derived from an EMBL/GenBank/DDBJ whole genome shotgun (WGS) entry which is preliminary data.</text>
</comment>
<evidence type="ECO:0000313" key="2">
    <source>
        <dbReference type="EMBL" id="KAK7817419.1"/>
    </source>
</evidence>
<feature type="signal peptide" evidence="1">
    <location>
        <begin position="1"/>
        <end position="22"/>
    </location>
</feature>
<protein>
    <recommendedName>
        <fullName evidence="4">Secreted protein</fullName>
    </recommendedName>
</protein>
<sequence length="61" mass="6404">MCNQCLFFLGTQLFAAVPSCLLSPFHSVLLSVALVDEVGPTYRLEGAALLDGCLLSSGGKE</sequence>
<dbReference type="Proteomes" id="UP001488838">
    <property type="component" value="Unassembled WGS sequence"/>
</dbReference>
<keyword evidence="1" id="KW-0732">Signal</keyword>
<dbReference type="AlphaFoldDB" id="A0AAW0ISJ8"/>
<evidence type="ECO:0000313" key="3">
    <source>
        <dbReference type="Proteomes" id="UP001488838"/>
    </source>
</evidence>
<evidence type="ECO:0008006" key="4">
    <source>
        <dbReference type="Google" id="ProtNLM"/>
    </source>
</evidence>
<evidence type="ECO:0000256" key="1">
    <source>
        <dbReference type="SAM" id="SignalP"/>
    </source>
</evidence>
<feature type="non-terminal residue" evidence="2">
    <location>
        <position position="61"/>
    </location>
</feature>